<gene>
    <name evidence="1" type="ORF">SAMN04488058_101291</name>
</gene>
<name>A0A1H6SSD0_9DEIO</name>
<dbReference type="Proteomes" id="UP000199223">
    <property type="component" value="Unassembled WGS sequence"/>
</dbReference>
<evidence type="ECO:0000313" key="1">
    <source>
        <dbReference type="EMBL" id="SEI66825.1"/>
    </source>
</evidence>
<keyword evidence="2" id="KW-1185">Reference proteome</keyword>
<dbReference type="AlphaFoldDB" id="A0A1H6SSD0"/>
<accession>A0A1H6SSD0</accession>
<dbReference type="RefSeq" id="WP_143068284.1">
    <property type="nucleotide sequence ID" value="NZ_FNZA01000001.1"/>
</dbReference>
<dbReference type="EMBL" id="FNZA01000001">
    <property type="protein sequence ID" value="SEI66825.1"/>
    <property type="molecule type" value="Genomic_DNA"/>
</dbReference>
<protein>
    <recommendedName>
        <fullName evidence="3">Lipoprotein</fullName>
    </recommendedName>
</protein>
<evidence type="ECO:0000313" key="2">
    <source>
        <dbReference type="Proteomes" id="UP000199223"/>
    </source>
</evidence>
<reference evidence="2" key="1">
    <citation type="submission" date="2016-10" db="EMBL/GenBank/DDBJ databases">
        <authorList>
            <person name="Varghese N."/>
            <person name="Submissions S."/>
        </authorList>
    </citation>
    <scope>NUCLEOTIDE SEQUENCE [LARGE SCALE GENOMIC DNA]</scope>
    <source>
        <strain evidence="2">CGMCC 1.10218</strain>
    </source>
</reference>
<dbReference type="STRING" id="856736.SAMN04488058_101291"/>
<organism evidence="1 2">
    <name type="scientific">Deinococcus reticulitermitis</name>
    <dbReference type="NCBI Taxonomy" id="856736"/>
    <lineage>
        <taxon>Bacteria</taxon>
        <taxon>Thermotogati</taxon>
        <taxon>Deinococcota</taxon>
        <taxon>Deinococci</taxon>
        <taxon>Deinococcales</taxon>
        <taxon>Deinococcaceae</taxon>
        <taxon>Deinococcus</taxon>
    </lineage>
</organism>
<sequence length="125" mass="13134">MERTSVLICAALLTACAGRGLKAPSAILGVELPGALVAERGKERITNTVQQMAVTFDQECGPVETFEVADSARVRAAINGLVGREGYTRRLIVTVEGGEAYALSGPKRLLVVDTESSLGVCELLS</sequence>
<dbReference type="PROSITE" id="PS51257">
    <property type="entry name" value="PROKAR_LIPOPROTEIN"/>
    <property type="match status" value="1"/>
</dbReference>
<proteinExistence type="predicted"/>
<evidence type="ECO:0008006" key="3">
    <source>
        <dbReference type="Google" id="ProtNLM"/>
    </source>
</evidence>